<reference evidence="8 9" key="1">
    <citation type="submission" date="2014-06" db="EMBL/GenBank/DDBJ databases">
        <authorList>
            <person name="Swart Estienne"/>
        </authorList>
    </citation>
    <scope>NUCLEOTIDE SEQUENCE [LARGE SCALE GENOMIC DNA]</scope>
    <source>
        <strain evidence="8 9">130c</strain>
    </source>
</reference>
<gene>
    <name evidence="8" type="primary">Contig175.g212</name>
    <name evidence="8" type="ORF">STYLEM_11094</name>
</gene>
<keyword evidence="5" id="KW-0732">Signal</keyword>
<proteinExistence type="predicted"/>
<name>A0A078AMI3_STYLE</name>
<dbReference type="EMBL" id="CCKQ01010539">
    <property type="protein sequence ID" value="CDW82068.1"/>
    <property type="molecule type" value="Genomic_DNA"/>
</dbReference>
<keyword evidence="6" id="KW-0472">Membrane</keyword>
<evidence type="ECO:0000256" key="2">
    <source>
        <dbReference type="ARBA" id="ARBA00004442"/>
    </source>
</evidence>
<evidence type="ECO:0000256" key="3">
    <source>
        <dbReference type="ARBA" id="ARBA00004613"/>
    </source>
</evidence>
<dbReference type="InterPro" id="IPR003368">
    <property type="entry name" value="POMP_repeat"/>
</dbReference>
<dbReference type="SUPFAM" id="SSF51126">
    <property type="entry name" value="Pectin lyase-like"/>
    <property type="match status" value="1"/>
</dbReference>
<keyword evidence="4" id="KW-0964">Secreted</keyword>
<dbReference type="PANTHER" id="PTHR11319">
    <property type="entry name" value="G PROTEIN-COUPLED RECEPTOR-RELATED"/>
    <property type="match status" value="1"/>
</dbReference>
<dbReference type="Pfam" id="PF02415">
    <property type="entry name" value="Chlam_PMP"/>
    <property type="match status" value="1"/>
</dbReference>
<dbReference type="OrthoDB" id="5970941at2759"/>
<evidence type="ECO:0000313" key="8">
    <source>
        <dbReference type="EMBL" id="CDW82068.1"/>
    </source>
</evidence>
<accession>A0A078AMI3</accession>
<evidence type="ECO:0000256" key="5">
    <source>
        <dbReference type="ARBA" id="ARBA00022729"/>
    </source>
</evidence>
<sequence>MSSQGGALYIAGESEVDIQQSLFQNNKARFKGGAIFSEGFKSIYVGNQTIFKDNFAVDQGDDIYLTGSLNLISIDNVKVTNIDAKNSIFIEQAKLSSNQLQIKNIYRKRDSERGSGIYCQYCNGLQIINSSFLDLRSKYGGAIYIIEQDIAKSLSYDENSFKFQIENSYFSNCSAEQGGALMLDNIESIIIKNTQFIGNQAKSITQYQSHAVDPATGGAIYYSCNEEILNCRLKFEGINNFKLNYAQVKGGAIYWSSLEPEYNDINLNFINNTGFLYGDNFACYAQNLVSLTAKQSGGSVPILFIALIDKYGQILGSDSTKGSSDFQVEGGIAVIQDVIIAGTPGSTYNIKFSTDGIDVNKISNKQAIKKLNQLDLDFNLSIDLRECFEGEQFTSAGKCIECQDNTFSLVKMKQPGSCEICPPDKAICISGANIGPLPGYWRKTQESASKATKAYFVQIVKMIIQEIMVFNVKNVLKIGLIHQGYVQLLLEQFY</sequence>
<evidence type="ECO:0000256" key="4">
    <source>
        <dbReference type="ARBA" id="ARBA00022525"/>
    </source>
</evidence>
<dbReference type="Proteomes" id="UP000039865">
    <property type="component" value="Unassembled WGS sequence"/>
</dbReference>
<dbReference type="NCBIfam" id="TIGR01376">
    <property type="entry name" value="POMP_repeat"/>
    <property type="match status" value="1"/>
</dbReference>
<evidence type="ECO:0000313" key="9">
    <source>
        <dbReference type="Proteomes" id="UP000039865"/>
    </source>
</evidence>
<keyword evidence="7" id="KW-0998">Cell outer membrane</keyword>
<evidence type="ECO:0000256" key="7">
    <source>
        <dbReference type="ARBA" id="ARBA00023237"/>
    </source>
</evidence>
<dbReference type="GO" id="GO:0005576">
    <property type="term" value="C:extracellular region"/>
    <property type="evidence" value="ECO:0007669"/>
    <property type="project" value="UniProtKB-SubCell"/>
</dbReference>
<comment type="subcellular location">
    <subcellularLocation>
        <location evidence="1">Cell envelope</location>
    </subcellularLocation>
    <subcellularLocation>
        <location evidence="2">Cell outer membrane</location>
    </subcellularLocation>
    <subcellularLocation>
        <location evidence="3">Secreted</location>
    </subcellularLocation>
</comment>
<dbReference type="PANTHER" id="PTHR11319:SF35">
    <property type="entry name" value="OUTER MEMBRANE PROTEIN PMPC-RELATED"/>
    <property type="match status" value="1"/>
</dbReference>
<evidence type="ECO:0000256" key="1">
    <source>
        <dbReference type="ARBA" id="ARBA00004196"/>
    </source>
</evidence>
<keyword evidence="9" id="KW-1185">Reference proteome</keyword>
<dbReference type="InterPro" id="IPR011050">
    <property type="entry name" value="Pectin_lyase_fold/virulence"/>
</dbReference>
<protein>
    <submittedName>
        <fullName evidence="8">Uncharacterized protein</fullName>
    </submittedName>
</protein>
<dbReference type="AlphaFoldDB" id="A0A078AMI3"/>
<dbReference type="InParanoid" id="A0A078AMI3"/>
<evidence type="ECO:0000256" key="6">
    <source>
        <dbReference type="ARBA" id="ARBA00023136"/>
    </source>
</evidence>
<organism evidence="8 9">
    <name type="scientific">Stylonychia lemnae</name>
    <name type="common">Ciliate</name>
    <dbReference type="NCBI Taxonomy" id="5949"/>
    <lineage>
        <taxon>Eukaryota</taxon>
        <taxon>Sar</taxon>
        <taxon>Alveolata</taxon>
        <taxon>Ciliophora</taxon>
        <taxon>Intramacronucleata</taxon>
        <taxon>Spirotrichea</taxon>
        <taxon>Stichotrichia</taxon>
        <taxon>Sporadotrichida</taxon>
        <taxon>Oxytrichidae</taxon>
        <taxon>Stylonychinae</taxon>
        <taxon>Stylonychia</taxon>
    </lineage>
</organism>